<reference evidence="3" key="1">
    <citation type="journal article" date="2019" name="Int. J. Syst. Evol. Microbiol.">
        <title>The Global Catalogue of Microorganisms (GCM) 10K type strain sequencing project: providing services to taxonomists for standard genome sequencing and annotation.</title>
        <authorList>
            <consortium name="The Broad Institute Genomics Platform"/>
            <consortium name="The Broad Institute Genome Sequencing Center for Infectious Disease"/>
            <person name="Wu L."/>
            <person name="Ma J."/>
        </authorList>
    </citation>
    <scope>NUCLEOTIDE SEQUENCE [LARGE SCALE GENOMIC DNA]</scope>
    <source>
        <strain evidence="3">JCM 30774</strain>
    </source>
</reference>
<dbReference type="InterPro" id="IPR009506">
    <property type="entry name" value="YjiS-like"/>
</dbReference>
<accession>A0ABW4B632</accession>
<keyword evidence="3" id="KW-1185">Reference proteome</keyword>
<proteinExistence type="predicted"/>
<name>A0ABW4B632_9GAMM</name>
<organism evidence="2 3">
    <name type="scientific">Rhodanobacter aciditrophus</name>
    <dbReference type="NCBI Taxonomy" id="1623218"/>
    <lineage>
        <taxon>Bacteria</taxon>
        <taxon>Pseudomonadati</taxon>
        <taxon>Pseudomonadota</taxon>
        <taxon>Gammaproteobacteria</taxon>
        <taxon>Lysobacterales</taxon>
        <taxon>Rhodanobacteraceae</taxon>
        <taxon>Rhodanobacter</taxon>
    </lineage>
</organism>
<evidence type="ECO:0000313" key="3">
    <source>
        <dbReference type="Proteomes" id="UP001597059"/>
    </source>
</evidence>
<dbReference type="EMBL" id="JBHTMN010000018">
    <property type="protein sequence ID" value="MFD1384716.1"/>
    <property type="molecule type" value="Genomic_DNA"/>
</dbReference>
<protein>
    <submittedName>
        <fullName evidence="2">DUF1127 domain-containing protein</fullName>
    </submittedName>
</protein>
<gene>
    <name evidence="2" type="ORF">ACFQ45_15215</name>
</gene>
<sequence>MIVIALIHSIKESARQFKTRQQLRHCSDETLKDVGICESSRQAETRKANGGNFLIDVCRKTLREMRD</sequence>
<dbReference type="Proteomes" id="UP001597059">
    <property type="component" value="Unassembled WGS sequence"/>
</dbReference>
<dbReference type="RefSeq" id="WP_377369206.1">
    <property type="nucleotide sequence ID" value="NZ_JBHTMN010000018.1"/>
</dbReference>
<feature type="domain" description="YjiS-like" evidence="1">
    <location>
        <begin position="15"/>
        <end position="39"/>
    </location>
</feature>
<comment type="caution">
    <text evidence="2">The sequence shown here is derived from an EMBL/GenBank/DDBJ whole genome shotgun (WGS) entry which is preliminary data.</text>
</comment>
<evidence type="ECO:0000313" key="2">
    <source>
        <dbReference type="EMBL" id="MFD1384716.1"/>
    </source>
</evidence>
<dbReference type="Pfam" id="PF06568">
    <property type="entry name" value="YjiS-like"/>
    <property type="match status" value="1"/>
</dbReference>
<evidence type="ECO:0000259" key="1">
    <source>
        <dbReference type="Pfam" id="PF06568"/>
    </source>
</evidence>